<feature type="domain" description="Heterokaryon incompatibility" evidence="2">
    <location>
        <begin position="240"/>
        <end position="394"/>
    </location>
</feature>
<comment type="caution">
    <text evidence="3">The sequence shown here is derived from an EMBL/GenBank/DDBJ whole genome shotgun (WGS) entry which is preliminary data.</text>
</comment>
<feature type="region of interest" description="Disordered" evidence="1">
    <location>
        <begin position="328"/>
        <end position="378"/>
    </location>
</feature>
<dbReference type="Proteomes" id="UP000186583">
    <property type="component" value="Unassembled WGS sequence"/>
</dbReference>
<name>A0A1Q8RZ02_9PEZI</name>
<dbReference type="Pfam" id="PF06985">
    <property type="entry name" value="HET"/>
    <property type="match status" value="1"/>
</dbReference>
<dbReference type="PANTHER" id="PTHR33112:SF16">
    <property type="entry name" value="HETEROKARYON INCOMPATIBILITY DOMAIN-CONTAINING PROTEIN"/>
    <property type="match status" value="1"/>
</dbReference>
<dbReference type="InterPro" id="IPR010730">
    <property type="entry name" value="HET"/>
</dbReference>
<dbReference type="PANTHER" id="PTHR33112">
    <property type="entry name" value="DOMAIN PROTEIN, PUTATIVE-RELATED"/>
    <property type="match status" value="1"/>
</dbReference>
<proteinExistence type="predicted"/>
<evidence type="ECO:0000256" key="1">
    <source>
        <dbReference type="SAM" id="MobiDB-lite"/>
    </source>
</evidence>
<sequence>MPSQCRYCAGLTIETLVELAKTGFEAQEFPQTAYYQHHQSFDDLEREAGNGCEFCQLILNCFLHTPCPEPKPMEWPLGWNRELDLKQETQPRTMYSIAKELAVSDVKLCINATHLYGRQPLEDAEVLDEILVQVGPLYAETEDGYGIWSCPILHLSLGTSRENPARIGRLRIGRYEVDSNVGSTKNFALAREWLSSCRNSHVNCLSHTLRQLPTRVIDVGELQNDENVRLFLTNGMKADYIALSHCWGGAISPLLTAQTLMPFQTSIAISDLPANFRDAIIITRQLGIRYLWIDSLCIQQDSKSDWEVESKKMGTVYRNSTITISAMTSGGSKEGILNHNPKPRNSEPKASVRVFNTREDKQEVTARRRDPSEENLRSLERDSALATRGWTLQEYILSPRHILYGKNAVYWKCPQEFISPDGLPQGNKSPQTSYSDLVQVIYSDILNQPQTKPPDIDVILRDYYELLNAYTQRKLTYGSDKLPAFSGLAQRLHPAIGGDYLVGLWTEDFRRGLLWVADAGFCRHVVEPYRSPTWSWAVSDDLILFVESARLGSSPSSSQLLGFSINPRVADNPYGEILSAELILKALTKPFVRSRQVISSYTDSNSIGSATFDEPAGPEDLVRMGYRSLFRMKTDNGDYVVSIITQPGSDSDWNVDVGQYFDDDYTLMLVHTDDNTEGDEEWANSAALCLILRQTTNDTHERYERVGFARIETPRIKWLETWKWQVLTLV</sequence>
<feature type="compositionally biased region" description="Basic and acidic residues" evidence="1">
    <location>
        <begin position="356"/>
        <end position="378"/>
    </location>
</feature>
<reference evidence="3 4" key="1">
    <citation type="submission" date="2016-11" db="EMBL/GenBank/DDBJ databases">
        <title>Draft Genome Assembly of Colletotrichum chlorophyti a pathogen of herbaceous plants.</title>
        <authorList>
            <person name="Gan P."/>
            <person name="Narusaka M."/>
            <person name="Tsushima A."/>
            <person name="Narusaka Y."/>
            <person name="Takano Y."/>
            <person name="Shirasu K."/>
        </authorList>
    </citation>
    <scope>NUCLEOTIDE SEQUENCE [LARGE SCALE GENOMIC DNA]</scope>
    <source>
        <strain evidence="3 4">NTL11</strain>
    </source>
</reference>
<dbReference type="OrthoDB" id="5362512at2759"/>
<evidence type="ECO:0000259" key="2">
    <source>
        <dbReference type="Pfam" id="PF06985"/>
    </source>
</evidence>
<accession>A0A1Q8RZ02</accession>
<protein>
    <recommendedName>
        <fullName evidence="2">Heterokaryon incompatibility domain-containing protein</fullName>
    </recommendedName>
</protein>
<keyword evidence="4" id="KW-1185">Reference proteome</keyword>
<evidence type="ECO:0000313" key="4">
    <source>
        <dbReference type="Proteomes" id="UP000186583"/>
    </source>
</evidence>
<gene>
    <name evidence="3" type="ORF">CCHL11_06733</name>
</gene>
<organism evidence="3 4">
    <name type="scientific">Colletotrichum chlorophyti</name>
    <dbReference type="NCBI Taxonomy" id="708187"/>
    <lineage>
        <taxon>Eukaryota</taxon>
        <taxon>Fungi</taxon>
        <taxon>Dikarya</taxon>
        <taxon>Ascomycota</taxon>
        <taxon>Pezizomycotina</taxon>
        <taxon>Sordariomycetes</taxon>
        <taxon>Hypocreomycetidae</taxon>
        <taxon>Glomerellales</taxon>
        <taxon>Glomerellaceae</taxon>
        <taxon>Colletotrichum</taxon>
    </lineage>
</organism>
<dbReference type="EMBL" id="MPGH01000059">
    <property type="protein sequence ID" value="OLN92774.1"/>
    <property type="molecule type" value="Genomic_DNA"/>
</dbReference>
<dbReference type="AlphaFoldDB" id="A0A1Q8RZ02"/>
<evidence type="ECO:0000313" key="3">
    <source>
        <dbReference type="EMBL" id="OLN92774.1"/>
    </source>
</evidence>